<dbReference type="InterPro" id="IPR050130">
    <property type="entry name" value="ClpA_ClpB"/>
</dbReference>
<evidence type="ECO:0000313" key="5">
    <source>
        <dbReference type="Proteomes" id="UP001211907"/>
    </source>
</evidence>
<dbReference type="GO" id="GO:0051082">
    <property type="term" value="F:unfolded protein binding"/>
    <property type="evidence" value="ECO:0007669"/>
    <property type="project" value="TreeGrafter"/>
</dbReference>
<evidence type="ECO:0000259" key="3">
    <source>
        <dbReference type="Pfam" id="PF07724"/>
    </source>
</evidence>
<sequence>MNYYLALAADLKFGAVPDLQAKIATLEKLNTEQKVQAEATQDGRKHLLMEHVGPDQIMEVVARWTGIPVEWLNKSQIDHLLSLAKSMYKCVIRQNEAVSAVSAAILRLHAVMAGKNQPISSFLSLGPTGVGKTKLAKALAFELFDDKKKGLVQFDMSEYMEQHSVARLIRALPGYVGYDNDDQLTEVVCRHLYSVILLDEIEKAHLQVLNVLLQVLDNGQLTDGQGCVVDFTNIVIIMTSNVRSPYLQEVDEATLAVESKVMKC</sequence>
<dbReference type="PANTHER" id="PTHR11638">
    <property type="entry name" value="ATP-DEPENDENT CLP PROTEASE"/>
    <property type="match status" value="1"/>
</dbReference>
<dbReference type="Proteomes" id="UP001211907">
    <property type="component" value="Unassembled WGS sequence"/>
</dbReference>
<dbReference type="SUPFAM" id="SSF52540">
    <property type="entry name" value="P-loop containing nucleoside triphosphate hydrolases"/>
    <property type="match status" value="1"/>
</dbReference>
<dbReference type="Pfam" id="PF07724">
    <property type="entry name" value="AAA_2"/>
    <property type="match status" value="1"/>
</dbReference>
<keyword evidence="2" id="KW-0067">ATP-binding</keyword>
<dbReference type="GO" id="GO:0043335">
    <property type="term" value="P:protein unfolding"/>
    <property type="evidence" value="ECO:0007669"/>
    <property type="project" value="TreeGrafter"/>
</dbReference>
<evidence type="ECO:0000256" key="1">
    <source>
        <dbReference type="ARBA" id="ARBA00022741"/>
    </source>
</evidence>
<dbReference type="CDD" id="cd19499">
    <property type="entry name" value="RecA-like_ClpB_Hsp104-like"/>
    <property type="match status" value="1"/>
</dbReference>
<organism evidence="4 5">
    <name type="scientific">Physocladia obscura</name>
    <dbReference type="NCBI Taxonomy" id="109957"/>
    <lineage>
        <taxon>Eukaryota</taxon>
        <taxon>Fungi</taxon>
        <taxon>Fungi incertae sedis</taxon>
        <taxon>Chytridiomycota</taxon>
        <taxon>Chytridiomycota incertae sedis</taxon>
        <taxon>Chytridiomycetes</taxon>
        <taxon>Chytridiales</taxon>
        <taxon>Chytriomycetaceae</taxon>
        <taxon>Physocladia</taxon>
    </lineage>
</organism>
<dbReference type="GO" id="GO:0016887">
    <property type="term" value="F:ATP hydrolysis activity"/>
    <property type="evidence" value="ECO:0007669"/>
    <property type="project" value="InterPro"/>
</dbReference>
<comment type="caution">
    <text evidence="4">The sequence shown here is derived from an EMBL/GenBank/DDBJ whole genome shotgun (WGS) entry which is preliminary data.</text>
</comment>
<dbReference type="GO" id="GO:0005524">
    <property type="term" value="F:ATP binding"/>
    <property type="evidence" value="ECO:0007669"/>
    <property type="project" value="UniProtKB-KW"/>
</dbReference>
<reference evidence="4" key="1">
    <citation type="submission" date="2020-05" db="EMBL/GenBank/DDBJ databases">
        <title>Phylogenomic resolution of chytrid fungi.</title>
        <authorList>
            <person name="Stajich J.E."/>
            <person name="Amses K."/>
            <person name="Simmons R."/>
            <person name="Seto K."/>
            <person name="Myers J."/>
            <person name="Bonds A."/>
            <person name="Quandt C.A."/>
            <person name="Barry K."/>
            <person name="Liu P."/>
            <person name="Grigoriev I."/>
            <person name="Longcore J.E."/>
            <person name="James T.Y."/>
        </authorList>
    </citation>
    <scope>NUCLEOTIDE SEQUENCE</scope>
    <source>
        <strain evidence="4">JEL0513</strain>
    </source>
</reference>
<gene>
    <name evidence="4" type="ORF">HK100_010543</name>
</gene>
<accession>A0AAD5SMJ0</accession>
<dbReference type="InterPro" id="IPR003959">
    <property type="entry name" value="ATPase_AAA_core"/>
</dbReference>
<dbReference type="GO" id="GO:0070370">
    <property type="term" value="P:cellular heat acclimation"/>
    <property type="evidence" value="ECO:0007669"/>
    <property type="project" value="TreeGrafter"/>
</dbReference>
<dbReference type="PRINTS" id="PR00300">
    <property type="entry name" value="CLPPROTEASEA"/>
</dbReference>
<dbReference type="Gene3D" id="1.10.8.60">
    <property type="match status" value="1"/>
</dbReference>
<dbReference type="GO" id="GO:0005829">
    <property type="term" value="C:cytosol"/>
    <property type="evidence" value="ECO:0007669"/>
    <property type="project" value="TreeGrafter"/>
</dbReference>
<evidence type="ECO:0000256" key="2">
    <source>
        <dbReference type="ARBA" id="ARBA00022840"/>
    </source>
</evidence>
<dbReference type="InterPro" id="IPR027417">
    <property type="entry name" value="P-loop_NTPase"/>
</dbReference>
<keyword evidence="1" id="KW-0547">Nucleotide-binding</keyword>
<dbReference type="InterPro" id="IPR001270">
    <property type="entry name" value="ClpA/B"/>
</dbReference>
<dbReference type="Gene3D" id="3.40.50.300">
    <property type="entry name" value="P-loop containing nucleotide triphosphate hydrolases"/>
    <property type="match status" value="1"/>
</dbReference>
<name>A0AAD5SMJ0_9FUNG</name>
<keyword evidence="5" id="KW-1185">Reference proteome</keyword>
<dbReference type="PANTHER" id="PTHR11638:SF18">
    <property type="entry name" value="HEAT SHOCK PROTEIN 104"/>
    <property type="match status" value="1"/>
</dbReference>
<protein>
    <recommendedName>
        <fullName evidence="3">ATPase AAA-type core domain-containing protein</fullName>
    </recommendedName>
</protein>
<dbReference type="GO" id="GO:0051087">
    <property type="term" value="F:protein-folding chaperone binding"/>
    <property type="evidence" value="ECO:0007669"/>
    <property type="project" value="TreeGrafter"/>
</dbReference>
<dbReference type="EMBL" id="JADGJH010005863">
    <property type="protein sequence ID" value="KAJ3078984.1"/>
    <property type="molecule type" value="Genomic_DNA"/>
</dbReference>
<dbReference type="GO" id="GO:0042026">
    <property type="term" value="P:protein refolding"/>
    <property type="evidence" value="ECO:0007669"/>
    <property type="project" value="TreeGrafter"/>
</dbReference>
<dbReference type="AlphaFoldDB" id="A0AAD5SMJ0"/>
<proteinExistence type="predicted"/>
<evidence type="ECO:0000313" key="4">
    <source>
        <dbReference type="EMBL" id="KAJ3078984.1"/>
    </source>
</evidence>
<feature type="domain" description="ATPase AAA-type core" evidence="3">
    <location>
        <begin position="117"/>
        <end position="252"/>
    </location>
</feature>